<dbReference type="AlphaFoldDB" id="A0A1X6PF42"/>
<dbReference type="Proteomes" id="UP000218209">
    <property type="component" value="Unassembled WGS sequence"/>
</dbReference>
<feature type="region of interest" description="Disordered" evidence="1">
    <location>
        <begin position="127"/>
        <end position="155"/>
    </location>
</feature>
<dbReference type="EMBL" id="KV918790">
    <property type="protein sequence ID" value="OSX79474.1"/>
    <property type="molecule type" value="Genomic_DNA"/>
</dbReference>
<evidence type="ECO:0000256" key="1">
    <source>
        <dbReference type="SAM" id="MobiDB-lite"/>
    </source>
</evidence>
<reference evidence="2 3" key="1">
    <citation type="submission" date="2017-03" db="EMBL/GenBank/DDBJ databases">
        <title>WGS assembly of Porphyra umbilicalis.</title>
        <authorList>
            <person name="Brawley S.H."/>
            <person name="Blouin N.A."/>
            <person name="Ficko-Blean E."/>
            <person name="Wheeler G.L."/>
            <person name="Lohr M."/>
            <person name="Goodson H.V."/>
            <person name="Jenkins J.W."/>
            <person name="Blaby-Haas C.E."/>
            <person name="Helliwell K.E."/>
            <person name="Chan C."/>
            <person name="Marriage T."/>
            <person name="Bhattacharya D."/>
            <person name="Klein A.S."/>
            <person name="Badis Y."/>
            <person name="Brodie J."/>
            <person name="Cao Y."/>
            <person name="Collen J."/>
            <person name="Dittami S.M."/>
            <person name="Gachon C.M."/>
            <person name="Green B.R."/>
            <person name="Karpowicz S."/>
            <person name="Kim J.W."/>
            <person name="Kudahl U."/>
            <person name="Lin S."/>
            <person name="Michel G."/>
            <person name="Mittag M."/>
            <person name="Olson B.J."/>
            <person name="Pangilinan J."/>
            <person name="Peng Y."/>
            <person name="Qiu H."/>
            <person name="Shu S."/>
            <person name="Singer J.T."/>
            <person name="Smith A.G."/>
            <person name="Sprecher B.N."/>
            <person name="Wagner V."/>
            <person name="Wang W."/>
            <person name="Wang Z.-Y."/>
            <person name="Yan J."/>
            <person name="Yarish C."/>
            <person name="Zoeuner-Riek S."/>
            <person name="Zhuang Y."/>
            <person name="Zou Y."/>
            <person name="Lindquist E.A."/>
            <person name="Grimwood J."/>
            <person name="Barry K."/>
            <person name="Rokhsar D.S."/>
            <person name="Schmutz J."/>
            <person name="Stiller J.W."/>
            <person name="Grossman A.R."/>
            <person name="Prochnik S.E."/>
        </authorList>
    </citation>
    <scope>NUCLEOTIDE SEQUENCE [LARGE SCALE GENOMIC DNA]</scope>
    <source>
        <strain evidence="2">4086291</strain>
    </source>
</reference>
<feature type="region of interest" description="Disordered" evidence="1">
    <location>
        <begin position="1"/>
        <end position="24"/>
    </location>
</feature>
<keyword evidence="3" id="KW-1185">Reference proteome</keyword>
<feature type="compositionally biased region" description="Polar residues" evidence="1">
    <location>
        <begin position="1"/>
        <end position="14"/>
    </location>
</feature>
<accession>A0A1X6PF42</accession>
<evidence type="ECO:0000313" key="2">
    <source>
        <dbReference type="EMBL" id="OSX79474.1"/>
    </source>
</evidence>
<feature type="compositionally biased region" description="Polar residues" evidence="1">
    <location>
        <begin position="83"/>
        <end position="99"/>
    </location>
</feature>
<organism evidence="2 3">
    <name type="scientific">Porphyra umbilicalis</name>
    <name type="common">Purple laver</name>
    <name type="synonym">Red alga</name>
    <dbReference type="NCBI Taxonomy" id="2786"/>
    <lineage>
        <taxon>Eukaryota</taxon>
        <taxon>Rhodophyta</taxon>
        <taxon>Bangiophyceae</taxon>
        <taxon>Bangiales</taxon>
        <taxon>Bangiaceae</taxon>
        <taxon>Porphyra</taxon>
    </lineage>
</organism>
<proteinExistence type="predicted"/>
<name>A0A1X6PF42_PORUM</name>
<feature type="region of interest" description="Disordered" evidence="1">
    <location>
        <begin position="59"/>
        <end position="104"/>
    </location>
</feature>
<feature type="compositionally biased region" description="Low complexity" evidence="1">
    <location>
        <begin position="127"/>
        <end position="136"/>
    </location>
</feature>
<sequence length="155" mass="14666">MAKSPTAVSISKSAAASEGGRATEPAATAAVASGVASVRSLSSDCCSWRAAPNASHSACVVPASTAASKSSVSRKSRYGSTRTGGVSVSISAQSVTRSTAGGVGDSSAAAAAAAIAAAEAVDPAAAAAAAAAADRAPGPRPTKSMSSLAPPRPPR</sequence>
<evidence type="ECO:0000313" key="3">
    <source>
        <dbReference type="Proteomes" id="UP000218209"/>
    </source>
</evidence>
<protein>
    <submittedName>
        <fullName evidence="2">Uncharacterized protein</fullName>
    </submittedName>
</protein>
<gene>
    <name evidence="2" type="ORF">BU14_0076s0030</name>
</gene>